<protein>
    <recommendedName>
        <fullName evidence="3">Reverse transcriptase domain-containing protein</fullName>
    </recommendedName>
</protein>
<sequence length="229" mass="26238">MQNYPKLMSIRFDTLSDCQSLQSELNSMVFWFNSIGLQFNTDKCHNFVVLTPKLSFHPHIEAMCCKSLKTLGFVLQLSKEFKLFASLKSIYCSLVRSLLEYVSVLWDPCTAVDSSLIECVQRRFLSSSVFILKINHPPHDYQPVMHKLGLVSLADRRVEANLLFLPKLIDGSTDAPSLLARVGFKVPSRLTRSSTPFAITPHKTNYGRNQPIDRMMRLGNEHPHLFIRY</sequence>
<comment type="caution">
    <text evidence="1">The sequence shown here is derived from an EMBL/GenBank/DDBJ whole genome shotgun (WGS) entry which is preliminary data.</text>
</comment>
<dbReference type="AlphaFoldDB" id="A0A6G0TSZ0"/>
<evidence type="ECO:0000313" key="2">
    <source>
        <dbReference type="Proteomes" id="UP000475862"/>
    </source>
</evidence>
<accession>A0A6G0TSZ0</accession>
<evidence type="ECO:0008006" key="3">
    <source>
        <dbReference type="Google" id="ProtNLM"/>
    </source>
</evidence>
<gene>
    <name evidence="1" type="ORF">AGLY_006651</name>
</gene>
<dbReference type="Proteomes" id="UP000475862">
    <property type="component" value="Unassembled WGS sequence"/>
</dbReference>
<name>A0A6G0TSZ0_APHGL</name>
<evidence type="ECO:0000313" key="1">
    <source>
        <dbReference type="EMBL" id="KAE9537628.1"/>
    </source>
</evidence>
<proteinExistence type="predicted"/>
<reference evidence="1 2" key="1">
    <citation type="submission" date="2019-08" db="EMBL/GenBank/DDBJ databases">
        <title>The genome of the soybean aphid Biotype 1, its phylome, world population structure and adaptation to the North American continent.</title>
        <authorList>
            <person name="Giordano R."/>
            <person name="Donthu R.K."/>
            <person name="Hernandez A.G."/>
            <person name="Wright C.L."/>
            <person name="Zimin A.V."/>
        </authorList>
    </citation>
    <scope>NUCLEOTIDE SEQUENCE [LARGE SCALE GENOMIC DNA]</scope>
    <source>
        <tissue evidence="1">Whole aphids</tissue>
    </source>
</reference>
<dbReference type="OrthoDB" id="6584579at2759"/>
<dbReference type="EMBL" id="VYZN01000018">
    <property type="protein sequence ID" value="KAE9537628.1"/>
    <property type="molecule type" value="Genomic_DNA"/>
</dbReference>
<organism evidence="1 2">
    <name type="scientific">Aphis glycines</name>
    <name type="common">Soybean aphid</name>
    <dbReference type="NCBI Taxonomy" id="307491"/>
    <lineage>
        <taxon>Eukaryota</taxon>
        <taxon>Metazoa</taxon>
        <taxon>Ecdysozoa</taxon>
        <taxon>Arthropoda</taxon>
        <taxon>Hexapoda</taxon>
        <taxon>Insecta</taxon>
        <taxon>Pterygota</taxon>
        <taxon>Neoptera</taxon>
        <taxon>Paraneoptera</taxon>
        <taxon>Hemiptera</taxon>
        <taxon>Sternorrhyncha</taxon>
        <taxon>Aphidomorpha</taxon>
        <taxon>Aphidoidea</taxon>
        <taxon>Aphididae</taxon>
        <taxon>Aphidini</taxon>
        <taxon>Aphis</taxon>
        <taxon>Aphis</taxon>
    </lineage>
</organism>
<keyword evidence="2" id="KW-1185">Reference proteome</keyword>